<feature type="transmembrane region" description="Helical" evidence="9">
    <location>
        <begin position="152"/>
        <end position="171"/>
    </location>
</feature>
<dbReference type="InterPro" id="IPR026593">
    <property type="entry name" value="SecY"/>
</dbReference>
<proteinExistence type="inferred from homology"/>
<evidence type="ECO:0000313" key="12">
    <source>
        <dbReference type="Proteomes" id="UP000037086"/>
    </source>
</evidence>
<dbReference type="GO" id="GO:0065002">
    <property type="term" value="P:intracellular protein transmembrane transport"/>
    <property type="evidence" value="ECO:0007669"/>
    <property type="project" value="UniProtKB-UniRule"/>
</dbReference>
<dbReference type="PRINTS" id="PR00303">
    <property type="entry name" value="SECYTRNLCASE"/>
</dbReference>
<name>A0A0L0MJE7_9MOLU</name>
<dbReference type="PIRSF" id="PIRSF004557">
    <property type="entry name" value="SecY"/>
    <property type="match status" value="1"/>
</dbReference>
<keyword evidence="8 9" id="KW-0472">Membrane</keyword>
<dbReference type="Pfam" id="PF00344">
    <property type="entry name" value="SecY"/>
    <property type="match status" value="1"/>
</dbReference>
<dbReference type="InterPro" id="IPR023201">
    <property type="entry name" value="SecY_dom_sf"/>
</dbReference>
<dbReference type="AlphaFoldDB" id="A0A0L0MJE7"/>
<comment type="subunit">
    <text evidence="9">Component of the Sec protein translocase complex. Heterotrimer consisting of SecY, SecE and SecG subunits. The heterotrimers can form oligomers, although 1 heterotrimer is thought to be able to translocate proteins. Interacts with the ribosome. Interacts with SecDF, and other proteins may be involved. Interacts with SecA.</text>
</comment>
<feature type="transmembrane region" description="Helical" evidence="9">
    <location>
        <begin position="112"/>
        <end position="132"/>
    </location>
</feature>
<keyword evidence="12" id="KW-1185">Reference proteome</keyword>
<dbReference type="OrthoDB" id="9809248at2"/>
<gene>
    <name evidence="9 11" type="primary">secY</name>
    <name evidence="11" type="ORF">AlmWB_00260</name>
</gene>
<evidence type="ECO:0000256" key="1">
    <source>
        <dbReference type="ARBA" id="ARBA00004141"/>
    </source>
</evidence>
<keyword evidence="3 9" id="KW-0813">Transport</keyword>
<feature type="transmembrane region" description="Helical" evidence="9">
    <location>
        <begin position="18"/>
        <end position="36"/>
    </location>
</feature>
<feature type="transmembrane region" description="Helical" evidence="9">
    <location>
        <begin position="69"/>
        <end position="91"/>
    </location>
</feature>
<dbReference type="Gene3D" id="1.10.3370.10">
    <property type="entry name" value="SecY subunit domain"/>
    <property type="match status" value="1"/>
</dbReference>
<feature type="transmembrane region" description="Helical" evidence="9">
    <location>
        <begin position="215"/>
        <end position="243"/>
    </location>
</feature>
<dbReference type="Proteomes" id="UP000037086">
    <property type="component" value="Unassembled WGS sequence"/>
</dbReference>
<evidence type="ECO:0000256" key="7">
    <source>
        <dbReference type="ARBA" id="ARBA00023010"/>
    </source>
</evidence>
<dbReference type="SUPFAM" id="SSF103491">
    <property type="entry name" value="Preprotein translocase SecY subunit"/>
    <property type="match status" value="1"/>
</dbReference>
<dbReference type="HAMAP" id="MF_01465">
    <property type="entry name" value="SecY"/>
    <property type="match status" value="1"/>
</dbReference>
<sequence>MKTIMNYFISQKKNIHKILFTLIIIFVYVIGTNIPVPCLDSKTYKAIKFWSSIRYQILNFGFGKDKTKFPFAILSLGVMPYITTSIILQLANKIVPFLKEWGEHGEKGKYKLNLFSRFITLILSFGYGLSITSQLKHNRLLSENTSLMQLKVTFFLVVGVFICIWLADLITAKGIGNGISILIAINISKEVYNTFNFLYAPPEDYALTIWSRCAILSYLLCLLVLTIILCSAYLKIPILYYTINVNKIHEAKIDKHIPFKINSAGVLPVILATSLMNMFDMISVFLSSNSNLKNIIDSYLSASKRPELGVSFFLYLSFILLFSVFSMFMVINPRDVTEHLSKQDAYIEGIKPGEETLHKITDELFKITLIGAIFLTLLAAMPDILNWFYKWFYDQNLPQNMQFGGTSLLIIVGVALECVQRMNTKTHLTSMYNKLF</sequence>
<evidence type="ECO:0000313" key="11">
    <source>
        <dbReference type="EMBL" id="KND62772.1"/>
    </source>
</evidence>
<evidence type="ECO:0000256" key="6">
    <source>
        <dbReference type="ARBA" id="ARBA00022989"/>
    </source>
</evidence>
<evidence type="ECO:0000256" key="4">
    <source>
        <dbReference type="ARBA" id="ARBA00022692"/>
    </source>
</evidence>
<keyword evidence="5 9" id="KW-0653">Protein transport</keyword>
<dbReference type="InterPro" id="IPR030659">
    <property type="entry name" value="SecY_CS"/>
</dbReference>
<evidence type="ECO:0000256" key="2">
    <source>
        <dbReference type="ARBA" id="ARBA00005751"/>
    </source>
</evidence>
<dbReference type="PANTHER" id="PTHR10906">
    <property type="entry name" value="SECY/SEC61-ALPHA FAMILY MEMBER"/>
    <property type="match status" value="1"/>
</dbReference>
<feature type="transmembrane region" description="Helical" evidence="9">
    <location>
        <begin position="264"/>
        <end position="288"/>
    </location>
</feature>
<comment type="caution">
    <text evidence="11">The sequence shown here is derived from an EMBL/GenBank/DDBJ whole genome shotgun (WGS) entry which is preliminary data.</text>
</comment>
<comment type="similarity">
    <text evidence="2 9 10">Belongs to the SecY/SEC61-alpha family.</text>
</comment>
<dbReference type="NCBIfam" id="TIGR00967">
    <property type="entry name" value="3a0501s007"/>
    <property type="match status" value="1"/>
</dbReference>
<dbReference type="GO" id="GO:0005886">
    <property type="term" value="C:plasma membrane"/>
    <property type="evidence" value="ECO:0007669"/>
    <property type="project" value="UniProtKB-SubCell"/>
</dbReference>
<comment type="function">
    <text evidence="9">The central subunit of the protein translocation channel SecYEG. Consists of two halves formed by TMs 1-5 and 6-10. These two domains form a lateral gate at the front which open onto the bilayer between TMs 2 and 7, and are clamped together by SecE at the back. The channel is closed by both a pore ring composed of hydrophobic SecY resides and a short helix (helix 2A) on the extracellular side of the membrane which forms a plug. The plug probably moves laterally to allow the channel to open. The ring and the pore may move independently.</text>
</comment>
<accession>A0A0L0MJE7</accession>
<organism evidence="11 12">
    <name type="scientific">Candidatus Phytoplasma phoenicium</name>
    <dbReference type="NCBI Taxonomy" id="198422"/>
    <lineage>
        <taxon>Bacteria</taxon>
        <taxon>Bacillati</taxon>
        <taxon>Mycoplasmatota</taxon>
        <taxon>Mollicutes</taxon>
        <taxon>Acholeplasmatales</taxon>
        <taxon>Acholeplasmataceae</taxon>
        <taxon>Candidatus Phytoplasma</taxon>
        <taxon>16SrIX (Pigeon pea witches'-broom group)</taxon>
    </lineage>
</organism>
<dbReference type="RefSeq" id="WP_050336935.1">
    <property type="nucleotide sequence ID" value="NZ_JPSQ01000002.1"/>
</dbReference>
<evidence type="ECO:0000256" key="8">
    <source>
        <dbReference type="ARBA" id="ARBA00023136"/>
    </source>
</evidence>
<evidence type="ECO:0000256" key="10">
    <source>
        <dbReference type="RuleBase" id="RU004349"/>
    </source>
</evidence>
<keyword evidence="4 9" id="KW-0812">Transmembrane</keyword>
<keyword evidence="9" id="KW-1003">Cell membrane</keyword>
<keyword evidence="6 9" id="KW-1133">Transmembrane helix</keyword>
<feature type="transmembrane region" description="Helical" evidence="9">
    <location>
        <begin position="308"/>
        <end position="331"/>
    </location>
</feature>
<comment type="caution">
    <text evidence="9">Lacks conserved residue(s) required for the propagation of feature annotation.</text>
</comment>
<comment type="subcellular location">
    <subcellularLocation>
        <location evidence="9">Cell membrane</location>
        <topology evidence="9">Multi-pass membrane protein</topology>
    </subcellularLocation>
    <subcellularLocation>
        <location evidence="1">Membrane</location>
        <topology evidence="1">Multi-pass membrane protein</topology>
    </subcellularLocation>
</comment>
<dbReference type="PATRIC" id="fig|198422.3.peg.70"/>
<feature type="transmembrane region" description="Helical" evidence="9">
    <location>
        <begin position="367"/>
        <end position="389"/>
    </location>
</feature>
<dbReference type="GO" id="GO:0006605">
    <property type="term" value="P:protein targeting"/>
    <property type="evidence" value="ECO:0007669"/>
    <property type="project" value="UniProtKB-UniRule"/>
</dbReference>
<evidence type="ECO:0000256" key="9">
    <source>
        <dbReference type="HAMAP-Rule" id="MF_01465"/>
    </source>
</evidence>
<reference evidence="11 12" key="1">
    <citation type="journal article" date="2015" name="BMC Microbiol.">
        <title>'Candidatus Phytoplasma phoenicium' associated with almond witches'-broom disease: from draft genome to genetic diversity among strain populations.</title>
        <authorList>
            <person name="Quaglino F."/>
            <person name="Kube M."/>
            <person name="Jawhari M."/>
            <person name="Abou-Jawdah Y."/>
            <person name="Siewert C."/>
            <person name="Choueiri E."/>
            <person name="Sobh H."/>
            <person name="Casati P."/>
            <person name="Tedeschi R."/>
            <person name="Molino Lova M."/>
            <person name="Alma A."/>
            <person name="Bianco P.A."/>
        </authorList>
    </citation>
    <scope>NUCLEOTIDE SEQUENCE [LARGE SCALE GENOMIC DNA]</scope>
    <source>
        <strain evidence="11 12">SA213</strain>
    </source>
</reference>
<dbReference type="PROSITE" id="PS00756">
    <property type="entry name" value="SECY_2"/>
    <property type="match status" value="1"/>
</dbReference>
<evidence type="ECO:0000256" key="3">
    <source>
        <dbReference type="ARBA" id="ARBA00022448"/>
    </source>
</evidence>
<dbReference type="GO" id="GO:0043952">
    <property type="term" value="P:protein transport by the Sec complex"/>
    <property type="evidence" value="ECO:0007669"/>
    <property type="project" value="UniProtKB-UniRule"/>
</dbReference>
<dbReference type="InterPro" id="IPR002208">
    <property type="entry name" value="SecY/SEC61-alpha"/>
</dbReference>
<dbReference type="EMBL" id="JPSQ01000002">
    <property type="protein sequence ID" value="KND62772.1"/>
    <property type="molecule type" value="Genomic_DNA"/>
</dbReference>
<protein>
    <recommendedName>
        <fullName evidence="9">Protein translocase subunit SecY</fullName>
    </recommendedName>
</protein>
<keyword evidence="7 9" id="KW-0811">Translocation</keyword>
<evidence type="ECO:0000256" key="5">
    <source>
        <dbReference type="ARBA" id="ARBA00022927"/>
    </source>
</evidence>